<dbReference type="Gene3D" id="1.10.10.630">
    <property type="entry name" value="DnaD domain-like"/>
    <property type="match status" value="1"/>
</dbReference>
<dbReference type="InterPro" id="IPR036390">
    <property type="entry name" value="WH_DNA-bd_sf"/>
</dbReference>
<gene>
    <name evidence="4" type="ORF">SAMN05444392_101253</name>
</gene>
<sequence>MGSAKSNYMEMVHLLQSGSIAFPVFLLTRYHQIGLSEQEILLLMQIMVFQEKEHRLLPSVEEISQRMSLSNDQIAKMLRKLLEEGYIQIDENNDTGLLEESYSLTPLWLKIAEEFEVESQTNISQSSLTDQIFHQFEQEFGRPLSPYEYEMIAQWLDQDEHSPELIEAALQEAVFCSKVNFRYIDRILLEWKRNEIKTVDQAIEYARRFRKKGVLYQSNEGEAPKKFSFYNWVK</sequence>
<dbReference type="SUPFAM" id="SSF158499">
    <property type="entry name" value="DnaD domain-like"/>
    <property type="match status" value="1"/>
</dbReference>
<dbReference type="InterPro" id="IPR036388">
    <property type="entry name" value="WH-like_DNA-bd_sf"/>
</dbReference>
<dbReference type="EMBL" id="FQVL01000001">
    <property type="protein sequence ID" value="SHE38161.1"/>
    <property type="molecule type" value="Genomic_DNA"/>
</dbReference>
<keyword evidence="5" id="KW-1185">Reference proteome</keyword>
<dbReference type="PANTHER" id="PTHR37293">
    <property type="entry name" value="PHAGE REPLICATION PROTEIN-RELATED"/>
    <property type="match status" value="1"/>
</dbReference>
<accession>A0A1M4T107</accession>
<dbReference type="AlphaFoldDB" id="A0A1M4T107"/>
<evidence type="ECO:0000256" key="1">
    <source>
        <dbReference type="ARBA" id="ARBA00093462"/>
    </source>
</evidence>
<dbReference type="PANTHER" id="PTHR37293:SF6">
    <property type="entry name" value="DNA REPLICATION PROTEIN DNAD"/>
    <property type="match status" value="1"/>
</dbReference>
<dbReference type="NCBIfam" id="TIGR01446">
    <property type="entry name" value="DnaD_dom"/>
    <property type="match status" value="1"/>
</dbReference>
<protein>
    <submittedName>
        <fullName evidence="4">DNA replication protein DnaD</fullName>
    </submittedName>
</protein>
<evidence type="ECO:0000259" key="2">
    <source>
        <dbReference type="Pfam" id="PF07261"/>
    </source>
</evidence>
<organism evidence="4 5">
    <name type="scientific">Seinonella peptonophila</name>
    <dbReference type="NCBI Taxonomy" id="112248"/>
    <lineage>
        <taxon>Bacteria</taxon>
        <taxon>Bacillati</taxon>
        <taxon>Bacillota</taxon>
        <taxon>Bacilli</taxon>
        <taxon>Bacillales</taxon>
        <taxon>Thermoactinomycetaceae</taxon>
        <taxon>Seinonella</taxon>
    </lineage>
</organism>
<dbReference type="Gene3D" id="1.10.10.10">
    <property type="entry name" value="Winged helix-like DNA-binding domain superfamily/Winged helix DNA-binding domain"/>
    <property type="match status" value="1"/>
</dbReference>
<dbReference type="Pfam" id="PF07261">
    <property type="entry name" value="DnaB_2"/>
    <property type="match status" value="1"/>
</dbReference>
<dbReference type="InterPro" id="IPR053162">
    <property type="entry name" value="DnaD"/>
</dbReference>
<dbReference type="RefSeq" id="WP_175552242.1">
    <property type="nucleotide sequence ID" value="NZ_FQVL01000001.1"/>
</dbReference>
<dbReference type="InterPro" id="IPR006343">
    <property type="entry name" value="DnaB/C_C"/>
</dbReference>
<comment type="similarity">
    <text evidence="1">Belongs to the DnaB/DnaD family.</text>
</comment>
<reference evidence="4 5" key="1">
    <citation type="submission" date="2016-11" db="EMBL/GenBank/DDBJ databases">
        <authorList>
            <person name="Jaros S."/>
            <person name="Januszkiewicz K."/>
            <person name="Wedrychowicz H."/>
        </authorList>
    </citation>
    <scope>NUCLEOTIDE SEQUENCE [LARGE SCALE GENOMIC DNA]</scope>
    <source>
        <strain evidence="4 5">DSM 44666</strain>
    </source>
</reference>
<dbReference type="InterPro" id="IPR034829">
    <property type="entry name" value="DnaD-like_sf"/>
</dbReference>
<evidence type="ECO:0000313" key="4">
    <source>
        <dbReference type="EMBL" id="SHE38161.1"/>
    </source>
</evidence>
<proteinExistence type="inferred from homology"/>
<dbReference type="STRING" id="112248.SAMN05444392_101253"/>
<evidence type="ECO:0000259" key="3">
    <source>
        <dbReference type="Pfam" id="PF21984"/>
    </source>
</evidence>
<dbReference type="InterPro" id="IPR053843">
    <property type="entry name" value="DnaD_N"/>
</dbReference>
<dbReference type="Proteomes" id="UP000184476">
    <property type="component" value="Unassembled WGS sequence"/>
</dbReference>
<feature type="domain" description="DnaD N-terminal" evidence="3">
    <location>
        <begin position="23"/>
        <end position="120"/>
    </location>
</feature>
<dbReference type="Pfam" id="PF21984">
    <property type="entry name" value="DnaD_N"/>
    <property type="match status" value="1"/>
</dbReference>
<evidence type="ECO:0000313" key="5">
    <source>
        <dbReference type="Proteomes" id="UP000184476"/>
    </source>
</evidence>
<dbReference type="SUPFAM" id="SSF46785">
    <property type="entry name" value="Winged helix' DNA-binding domain"/>
    <property type="match status" value="1"/>
</dbReference>
<name>A0A1M4T107_9BACL</name>
<feature type="domain" description="DnaB/C C-terminal" evidence="2">
    <location>
        <begin position="133"/>
        <end position="205"/>
    </location>
</feature>